<dbReference type="Proteomes" id="UP000076131">
    <property type="component" value="Unassembled WGS sequence"/>
</dbReference>
<dbReference type="PROSITE" id="PS51318">
    <property type="entry name" value="TAT"/>
    <property type="match status" value="1"/>
</dbReference>
<dbReference type="AlphaFoldDB" id="A0A154QJT1"/>
<organism evidence="3 4">
    <name type="scientific">Rhodanobacter thiooxydans</name>
    <dbReference type="NCBI Taxonomy" id="416169"/>
    <lineage>
        <taxon>Bacteria</taxon>
        <taxon>Pseudomonadati</taxon>
        <taxon>Pseudomonadota</taxon>
        <taxon>Gammaproteobacteria</taxon>
        <taxon>Lysobacterales</taxon>
        <taxon>Rhodanobacteraceae</taxon>
        <taxon>Rhodanobacter</taxon>
    </lineage>
</organism>
<dbReference type="PANTHER" id="PTHR43053">
    <property type="entry name" value="GLYCOSIDASE FAMILY 31"/>
    <property type="match status" value="1"/>
</dbReference>
<name>A0A154QJT1_9GAMM</name>
<accession>A0A154QJT1</accession>
<dbReference type="EMBL" id="LVJS01000027">
    <property type="protein sequence ID" value="KZC24424.1"/>
    <property type="molecule type" value="Genomic_DNA"/>
</dbReference>
<dbReference type="Pfam" id="PF02065">
    <property type="entry name" value="Melibiase"/>
    <property type="match status" value="1"/>
</dbReference>
<dbReference type="eggNOG" id="COG1501">
    <property type="taxonomic scope" value="Bacteria"/>
</dbReference>
<evidence type="ECO:0000313" key="3">
    <source>
        <dbReference type="EMBL" id="KZC24424.1"/>
    </source>
</evidence>
<dbReference type="Gene3D" id="3.20.20.70">
    <property type="entry name" value="Aldolase class I"/>
    <property type="match status" value="1"/>
</dbReference>
<evidence type="ECO:0000256" key="1">
    <source>
        <dbReference type="ARBA" id="ARBA00022801"/>
    </source>
</evidence>
<dbReference type="InterPro" id="IPR017853">
    <property type="entry name" value="GH"/>
</dbReference>
<dbReference type="PANTHER" id="PTHR43053:SF3">
    <property type="entry name" value="ALPHA-GALACTOSIDASE C-RELATED"/>
    <property type="match status" value="1"/>
</dbReference>
<reference evidence="3 4" key="1">
    <citation type="journal article" date="2016" name="MBio">
        <title>Lateral Gene Transfer in a Heavy Metal-Contaminated-Groundwater Microbial Community.</title>
        <authorList>
            <person name="Hemme C.L."/>
            <person name="Green S.J."/>
            <person name="Rishishwar L."/>
            <person name="Prakash O."/>
            <person name="Pettenato A."/>
            <person name="Chakraborty R."/>
            <person name="Deutschbauer A.M."/>
            <person name="Van Nostrand J.D."/>
            <person name="Wu L."/>
            <person name="He Z."/>
            <person name="Jordan I.K."/>
            <person name="Hazen T.C."/>
            <person name="Arkin A.P."/>
            <person name="Kostka J.E."/>
            <person name="Zhou J."/>
        </authorList>
    </citation>
    <scope>NUCLEOTIDE SEQUENCE [LARGE SCALE GENOMIC DNA]</scope>
    <source>
        <strain evidence="3 4">FW104-T7</strain>
    </source>
</reference>
<proteinExistence type="predicted"/>
<comment type="caution">
    <text evidence="3">The sequence shown here is derived from an EMBL/GenBank/DDBJ whole genome shotgun (WGS) entry which is preliminary data.</text>
</comment>
<dbReference type="GO" id="GO:0004557">
    <property type="term" value="F:alpha-galactosidase activity"/>
    <property type="evidence" value="ECO:0007669"/>
    <property type="project" value="InterPro"/>
</dbReference>
<protein>
    <submittedName>
        <fullName evidence="3">Glycoside hydrolase</fullName>
    </submittedName>
</protein>
<dbReference type="CDD" id="cd14791">
    <property type="entry name" value="GH36"/>
    <property type="match status" value="1"/>
</dbReference>
<keyword evidence="4" id="KW-1185">Reference proteome</keyword>
<dbReference type="InterPro" id="IPR013785">
    <property type="entry name" value="Aldolase_TIM"/>
</dbReference>
<dbReference type="SUPFAM" id="SSF51445">
    <property type="entry name" value="(Trans)glycosidases"/>
    <property type="match status" value="1"/>
</dbReference>
<gene>
    <name evidence="3" type="ORF">RHOFW104T7_08485</name>
</gene>
<evidence type="ECO:0000256" key="2">
    <source>
        <dbReference type="ARBA" id="ARBA00023295"/>
    </source>
</evidence>
<dbReference type="InterPro" id="IPR050985">
    <property type="entry name" value="Alpha-glycosidase_related"/>
</dbReference>
<keyword evidence="2" id="KW-0326">Glycosidase</keyword>
<evidence type="ECO:0000313" key="4">
    <source>
        <dbReference type="Proteomes" id="UP000076131"/>
    </source>
</evidence>
<dbReference type="GO" id="GO:0016052">
    <property type="term" value="P:carbohydrate catabolic process"/>
    <property type="evidence" value="ECO:0007669"/>
    <property type="project" value="InterPro"/>
</dbReference>
<keyword evidence="1 3" id="KW-0378">Hydrolase</keyword>
<dbReference type="STRING" id="416169.RHOFW104T7_08485"/>
<dbReference type="InterPro" id="IPR006311">
    <property type="entry name" value="TAT_signal"/>
</dbReference>
<sequence>MPPIGRRTVLKLVAGSVIGGAAWAVLPKALAAPFRTGKSGSKGGSDSAVARDAVLAIAFDHNLHTRLVAHGKPLTPYQPSESLLLADGAVEDFTLSGQREQPVTDARHGAGHQTIATGRSSRQLEKEVTVTFFDSLPGFAVLQTRYRNLGDAPLQVTGWRNAAHELADAPGGFWSFAGATHTDRRDWVLPLGAGFNQRNTLGMDSSDYGGGIPMADIWRRDVGLAVGHVEPVVRQLNLPVRKTAGGAHIAVESPQVSTLAPGQTLTTERTLLAVHTGDYFAPLQQYRQFMQADGLVAPEAPASAFAPVWCTWGYGRDFSVRQILDTVPKARDLGFGWVVLDDGWQTNEGDWRIDTHKFPRGDADMRAFTATVRSHGMHPRLWLAPLAADPGSDILHDHADMLLLDKHGAFQTITWWNALTQCPAYRPTVDYYVALVKKIIGDWGFEGIKFDGQHLNAVAPCYNPAHKHARPEESVEGLAAFWSAIHQAVHEANPQAVVELCPCGTVFAFHNLPATDQYPASDPLSSWQVRSKGKTMKALMASRSSYAGDHVELSDHGDDFASTVGIGAVVSSKFTWPKDTDHPAEPLPPGGYKLTAEKEALWRKWVALYQRHMLPKGEYLGTLYDIGFDRPEAHAIAKDGAMYYAFYADHFDGALQLRGLPAGRHRVRDLFNQVELGEVDAGDPTLHVAFKRFVLLQATPLAAQA</sequence>
<dbReference type="InterPro" id="IPR002252">
    <property type="entry name" value="Glyco_hydro_36"/>
</dbReference>